<evidence type="ECO:0000256" key="4">
    <source>
        <dbReference type="ARBA" id="ARBA00023212"/>
    </source>
</evidence>
<keyword evidence="6" id="KW-1185">Reference proteome</keyword>
<organism evidence="5 6">
    <name type="scientific">Leishmania orientalis</name>
    <dbReference type="NCBI Taxonomy" id="2249476"/>
    <lineage>
        <taxon>Eukaryota</taxon>
        <taxon>Discoba</taxon>
        <taxon>Euglenozoa</taxon>
        <taxon>Kinetoplastea</taxon>
        <taxon>Metakinetoplastina</taxon>
        <taxon>Trypanosomatida</taxon>
        <taxon>Trypanosomatidae</taxon>
        <taxon>Leishmaniinae</taxon>
        <taxon>Leishmania</taxon>
    </lineage>
</organism>
<reference evidence="6" key="1">
    <citation type="journal article" date="2021" name="Microbiol. Resour. Announc.">
        <title>LGAAP: Leishmaniinae Genome Assembly and Annotation Pipeline.</title>
        <authorList>
            <person name="Almutairi H."/>
            <person name="Urbaniak M.D."/>
            <person name="Bates M.D."/>
            <person name="Jariyapan N."/>
            <person name="Kwakye-Nuako G."/>
            <person name="Thomaz-Soccol V."/>
            <person name="Al-Salem W.S."/>
            <person name="Dillon R.J."/>
            <person name="Bates P.A."/>
            <person name="Gatherer D."/>
        </authorList>
    </citation>
    <scope>NUCLEOTIDE SEQUENCE [LARGE SCALE GENOMIC DNA]</scope>
</reference>
<comment type="caution">
    <text evidence="5">The sequence shown here is derived from an EMBL/GenBank/DDBJ whole genome shotgun (WGS) entry which is preliminary data.</text>
</comment>
<accession>A0A836KSG7</accession>
<evidence type="ECO:0000313" key="5">
    <source>
        <dbReference type="EMBL" id="KAG5485689.1"/>
    </source>
</evidence>
<gene>
    <name evidence="5" type="ORF">LSCM4_06647</name>
</gene>
<evidence type="ECO:0008006" key="7">
    <source>
        <dbReference type="Google" id="ProtNLM"/>
    </source>
</evidence>
<name>A0A836KSG7_9TRYP</name>
<dbReference type="GO" id="GO:0005885">
    <property type="term" value="C:Arp2/3 protein complex"/>
    <property type="evidence" value="ECO:0007669"/>
    <property type="project" value="InterPro"/>
</dbReference>
<dbReference type="EMBL" id="JAFHLR010000010">
    <property type="protein sequence ID" value="KAG5485689.1"/>
    <property type="molecule type" value="Genomic_DNA"/>
</dbReference>
<proteinExistence type="predicted"/>
<evidence type="ECO:0000313" key="6">
    <source>
        <dbReference type="Proteomes" id="UP000674143"/>
    </source>
</evidence>
<dbReference type="KEGG" id="loi:92362496"/>
<keyword evidence="2" id="KW-0963">Cytoplasm</keyword>
<keyword evidence="3" id="KW-0009">Actin-binding</keyword>
<dbReference type="InterPro" id="IPR034666">
    <property type="entry name" value="ARPC2/4"/>
</dbReference>
<dbReference type="SUPFAM" id="SSF69645">
    <property type="entry name" value="Arp2/3 complex subunits"/>
    <property type="match status" value="1"/>
</dbReference>
<evidence type="ECO:0000256" key="3">
    <source>
        <dbReference type="ARBA" id="ARBA00023203"/>
    </source>
</evidence>
<dbReference type="GO" id="GO:0030041">
    <property type="term" value="P:actin filament polymerization"/>
    <property type="evidence" value="ECO:0007669"/>
    <property type="project" value="InterPro"/>
</dbReference>
<sequence>MSVMKGPTRLPNTSPLPALMAAVKLFEDKRLTVSSPRPVPPHLLHTFTGCIYELASLQKGNASEATSEPLSQRLFSHITTAITTEAAVLRSSSDSDTKGSCEHAPAAEAGVASSPTAESTCLSTTASYPPISIRFVCPIPYSQLNQFDNLVHVLSTALRQVAPHCVYGLPSPSDMGLTFTAAKPLSSVGLCIPAEVTPRERAAAVAFAADLSVRAFQPVVEGLLQRSCATLQQESVLLLPRIDTAVETTGSQRVVDTEAIFSASALFVTATPTPAALAPTDTRSSTGAGSAPFYAGTVSLTVCIGTDDEGDAARIRRYLTAFTEVERAPVLLLVRESPEPPLGVSAAPDWTVKAEHSHVWWCSFVFAPHQITSAASLRRGLRWARELRPTVLFHVHQERMAMHAQLRQQLRKYVGHFH</sequence>
<reference evidence="6" key="2">
    <citation type="journal article" date="2021" name="Sci. Data">
        <title>Chromosome-scale genome sequencing, assembly and annotation of six genomes from subfamily Leishmaniinae.</title>
        <authorList>
            <person name="Almutairi H."/>
            <person name="Urbaniak M.D."/>
            <person name="Bates M.D."/>
            <person name="Jariyapan N."/>
            <person name="Kwakye-Nuako G."/>
            <person name="Thomaz Soccol V."/>
            <person name="Al-Salem W.S."/>
            <person name="Dillon R.J."/>
            <person name="Bates P.A."/>
            <person name="Gatherer D."/>
        </authorList>
    </citation>
    <scope>NUCLEOTIDE SEQUENCE [LARGE SCALE GENOMIC DNA]</scope>
</reference>
<dbReference type="Proteomes" id="UP000674143">
    <property type="component" value="Unassembled WGS sequence"/>
</dbReference>
<dbReference type="GO" id="GO:0034314">
    <property type="term" value="P:Arp2/3 complex-mediated actin nucleation"/>
    <property type="evidence" value="ECO:0007669"/>
    <property type="project" value="InterPro"/>
</dbReference>
<comment type="subcellular location">
    <subcellularLocation>
        <location evidence="1">Cytoplasm</location>
        <location evidence="1">Cytoskeleton</location>
    </subcellularLocation>
</comment>
<dbReference type="AlphaFoldDB" id="A0A836KSG7"/>
<protein>
    <recommendedName>
        <fullName evidence="7">ARP2/3 complex subunit</fullName>
    </recommendedName>
</protein>
<keyword evidence="4" id="KW-0206">Cytoskeleton</keyword>
<dbReference type="GO" id="GO:0003779">
    <property type="term" value="F:actin binding"/>
    <property type="evidence" value="ECO:0007669"/>
    <property type="project" value="UniProtKB-KW"/>
</dbReference>
<dbReference type="GeneID" id="92362496"/>
<evidence type="ECO:0000256" key="2">
    <source>
        <dbReference type="ARBA" id="ARBA00022490"/>
    </source>
</evidence>
<dbReference type="RefSeq" id="XP_067065273.1">
    <property type="nucleotide sequence ID" value="XM_067208562.1"/>
</dbReference>
<evidence type="ECO:0000256" key="1">
    <source>
        <dbReference type="ARBA" id="ARBA00004245"/>
    </source>
</evidence>